<evidence type="ECO:0000256" key="1">
    <source>
        <dbReference type="SAM" id="MobiDB-lite"/>
    </source>
</evidence>
<dbReference type="EMBL" id="KZ270005">
    <property type="protein sequence ID" value="OZC08622.1"/>
    <property type="molecule type" value="Genomic_DNA"/>
</dbReference>
<name>A0A238BTM2_9BILA</name>
<proteinExistence type="predicted"/>
<dbReference type="AlphaFoldDB" id="A0A238BTM2"/>
<evidence type="ECO:0000313" key="3">
    <source>
        <dbReference type="Proteomes" id="UP000242913"/>
    </source>
</evidence>
<protein>
    <submittedName>
        <fullName evidence="2">Uncharacterized protein</fullName>
    </submittedName>
</protein>
<feature type="region of interest" description="Disordered" evidence="1">
    <location>
        <begin position="54"/>
        <end position="78"/>
    </location>
</feature>
<sequence>MIIGNSLVTAHAIKATILSLSKLCLFSLAKNIQSFARLITMPYLQNRNQQLMGGQQSRLNDNASGHSGGKRSIQDDDSNSLMSIPQYTSVMLMTKFITFHEKHCIIMMCIEGFEGYEYITCHRKNMQMMLAYKAAENSQTSSLVGRSEARLL</sequence>
<gene>
    <name evidence="2" type="ORF">X798_04303</name>
</gene>
<reference evidence="2 3" key="1">
    <citation type="submission" date="2015-12" db="EMBL/GenBank/DDBJ databases">
        <title>Draft genome of the nematode, Onchocerca flexuosa.</title>
        <authorList>
            <person name="Mitreva M."/>
        </authorList>
    </citation>
    <scope>NUCLEOTIDE SEQUENCE [LARGE SCALE GENOMIC DNA]</scope>
    <source>
        <strain evidence="2">Red Deer</strain>
    </source>
</reference>
<dbReference type="Proteomes" id="UP000242913">
    <property type="component" value="Unassembled WGS sequence"/>
</dbReference>
<organism evidence="2 3">
    <name type="scientific">Onchocerca flexuosa</name>
    <dbReference type="NCBI Taxonomy" id="387005"/>
    <lineage>
        <taxon>Eukaryota</taxon>
        <taxon>Metazoa</taxon>
        <taxon>Ecdysozoa</taxon>
        <taxon>Nematoda</taxon>
        <taxon>Chromadorea</taxon>
        <taxon>Rhabditida</taxon>
        <taxon>Spirurina</taxon>
        <taxon>Spiruromorpha</taxon>
        <taxon>Filarioidea</taxon>
        <taxon>Onchocercidae</taxon>
        <taxon>Onchocerca</taxon>
    </lineage>
</organism>
<keyword evidence="3" id="KW-1185">Reference proteome</keyword>
<feature type="compositionally biased region" description="Polar residues" evidence="1">
    <location>
        <begin position="54"/>
        <end position="65"/>
    </location>
</feature>
<accession>A0A238BTM2</accession>
<evidence type="ECO:0000313" key="2">
    <source>
        <dbReference type="EMBL" id="OZC08622.1"/>
    </source>
</evidence>